<organism evidence="2 3">
    <name type="scientific">Candidatus Desulfovibrio trichonymphae</name>
    <dbReference type="NCBI Taxonomy" id="1725232"/>
    <lineage>
        <taxon>Bacteria</taxon>
        <taxon>Pseudomonadati</taxon>
        <taxon>Thermodesulfobacteriota</taxon>
        <taxon>Desulfovibrionia</taxon>
        <taxon>Desulfovibrionales</taxon>
        <taxon>Desulfovibrionaceae</taxon>
        <taxon>Desulfovibrio</taxon>
    </lineage>
</organism>
<dbReference type="GO" id="GO:0003723">
    <property type="term" value="F:RNA binding"/>
    <property type="evidence" value="ECO:0007669"/>
    <property type="project" value="InterPro"/>
</dbReference>
<proteinExistence type="predicted"/>
<evidence type="ECO:0000259" key="1">
    <source>
        <dbReference type="SMART" id="SM00955"/>
    </source>
</evidence>
<dbReference type="SMART" id="SM00955">
    <property type="entry name" value="RNB"/>
    <property type="match status" value="1"/>
</dbReference>
<protein>
    <submittedName>
        <fullName evidence="2">Putative exoribonuclease II</fullName>
    </submittedName>
</protein>
<dbReference type="AlphaFoldDB" id="A0A1J1E443"/>
<dbReference type="KEGG" id="dtr:RSDT_0712"/>
<name>A0A1J1E443_9BACT</name>
<dbReference type="EMBL" id="AP017368">
    <property type="protein sequence ID" value="BAV92224.1"/>
    <property type="molecule type" value="Genomic_DNA"/>
</dbReference>
<dbReference type="RefSeq" id="WP_096399736.1">
    <property type="nucleotide sequence ID" value="NZ_AP017368.1"/>
</dbReference>
<dbReference type="PANTHER" id="PTHR23355">
    <property type="entry name" value="RIBONUCLEASE"/>
    <property type="match status" value="1"/>
</dbReference>
<evidence type="ECO:0000313" key="2">
    <source>
        <dbReference type="EMBL" id="BAV92224.1"/>
    </source>
</evidence>
<gene>
    <name evidence="2" type="primary">rnb</name>
    <name evidence="2" type="ORF">RSDT_0712</name>
</gene>
<dbReference type="Proteomes" id="UP000242645">
    <property type="component" value="Chromosome"/>
</dbReference>
<dbReference type="InterPro" id="IPR050180">
    <property type="entry name" value="RNR_Ribonuclease"/>
</dbReference>
<keyword evidence="3" id="KW-1185">Reference proteome</keyword>
<dbReference type="Pfam" id="PF00773">
    <property type="entry name" value="RNB"/>
    <property type="match status" value="1"/>
</dbReference>
<feature type="domain" description="RNB" evidence="1">
    <location>
        <begin position="291"/>
        <end position="593"/>
    </location>
</feature>
<dbReference type="InterPro" id="IPR001900">
    <property type="entry name" value="RNase_II/R"/>
</dbReference>
<dbReference type="InterPro" id="IPR012340">
    <property type="entry name" value="NA-bd_OB-fold"/>
</dbReference>
<reference evidence="2 3" key="1">
    <citation type="journal article" date="2017" name="ISME J.">
        <title>Genome of 'Ca. Desulfovibrio trichonymphae', an H2-oxidizing bacterium in a tripartite symbiotic system within a protist cell in the termite gut.</title>
        <authorList>
            <person name="Kuwahara H."/>
            <person name="Yuki M."/>
            <person name="Izawa K."/>
            <person name="Ohkuma M."/>
            <person name="Hongoh Y."/>
        </authorList>
    </citation>
    <scope>NUCLEOTIDE SEQUENCE [LARGE SCALE GENOMIC DNA]</scope>
    <source>
        <strain evidence="2 3">Rs-N31</strain>
    </source>
</reference>
<dbReference type="OrthoDB" id="5288992at2"/>
<dbReference type="SUPFAM" id="SSF50249">
    <property type="entry name" value="Nucleic acid-binding proteins"/>
    <property type="match status" value="1"/>
</dbReference>
<dbReference type="GO" id="GO:0006402">
    <property type="term" value="P:mRNA catabolic process"/>
    <property type="evidence" value="ECO:0007669"/>
    <property type="project" value="TreeGrafter"/>
</dbReference>
<evidence type="ECO:0000313" key="3">
    <source>
        <dbReference type="Proteomes" id="UP000242645"/>
    </source>
</evidence>
<accession>A0A1J1E443</accession>
<dbReference type="PANTHER" id="PTHR23355:SF9">
    <property type="entry name" value="DIS3-LIKE EXONUCLEASE 2"/>
    <property type="match status" value="1"/>
</dbReference>
<dbReference type="GO" id="GO:0004540">
    <property type="term" value="F:RNA nuclease activity"/>
    <property type="evidence" value="ECO:0007669"/>
    <property type="project" value="InterPro"/>
</dbReference>
<sequence>MPDCVRYPAPGCIVEYMEGNAPQIAMITEESGGHLRLLLPNRREMRLNAARILPWIGPMHASGMGREDAVRILESHKKKREALALAVAPLEVWDIAQGEVPQAPARWFAEFFTAEPDADAVAACGRALLACKSHFRFQPPAFQIFPAETVEKRLAEQREKQVREALVTGGAAFFRLLWEAACKKCVLPLSGTSGAECGEWPSPEVAERLKALLRARMVDPESQENENLWRMLVKTLPDVPHLPLQLLTAWGELPEHYNFWLDRAGYAPGDDWWLPHAGEANALVLTTQNCDAPLCDIPFLSIDSASTRDVDDAFFVEPNGTGCTLTLALACPALFWPFESPLNKAVLYRGTSIYLPEGTCHMLPEMMATAAFSLTAGQMRPALCMRIQVNGAGNADDCELFIARVRLAANLCYADCQAVFDADRKQAPLPDNAARPYADQLRHGLALARLRQQARIAAGAVIMDRVEPVLHLHGDGANTTVEMEMPAPARDAQNLVAELMILASASAANWACAHSLSMLHRTQDVALPKEYAGIWTLPEDLTRIMRSLASSCLEVQARPHAALAVARYTPVTSPLRRYTDLVNEAQVTHFLQTGTPLWSEAGLVDILGALSPVLNAAGQAQRFRPRYWKLLYFRQKGDKVWWHGVITEENDAVVNVNLPDQGLFVRGRRLLFDERAYPGMPVAVRLGKIHPLYNEIQILEAAAQ</sequence>